<name>A0AA38CVP4_TAXCH</name>
<protein>
    <submittedName>
        <fullName evidence="1">Uncharacterized protein</fullName>
    </submittedName>
</protein>
<gene>
    <name evidence="1" type="ORF">KI387_008138</name>
</gene>
<keyword evidence="2" id="KW-1185">Reference proteome</keyword>
<feature type="non-terminal residue" evidence="1">
    <location>
        <position position="56"/>
    </location>
</feature>
<feature type="non-terminal residue" evidence="1">
    <location>
        <position position="1"/>
    </location>
</feature>
<organism evidence="1 2">
    <name type="scientific">Taxus chinensis</name>
    <name type="common">Chinese yew</name>
    <name type="synonym">Taxus wallichiana var. chinensis</name>
    <dbReference type="NCBI Taxonomy" id="29808"/>
    <lineage>
        <taxon>Eukaryota</taxon>
        <taxon>Viridiplantae</taxon>
        <taxon>Streptophyta</taxon>
        <taxon>Embryophyta</taxon>
        <taxon>Tracheophyta</taxon>
        <taxon>Spermatophyta</taxon>
        <taxon>Pinopsida</taxon>
        <taxon>Pinidae</taxon>
        <taxon>Conifers II</taxon>
        <taxon>Cupressales</taxon>
        <taxon>Taxaceae</taxon>
        <taxon>Taxus</taxon>
    </lineage>
</organism>
<proteinExistence type="predicted"/>
<dbReference type="Proteomes" id="UP000824469">
    <property type="component" value="Unassembled WGS sequence"/>
</dbReference>
<comment type="caution">
    <text evidence="1">The sequence shown here is derived from an EMBL/GenBank/DDBJ whole genome shotgun (WGS) entry which is preliminary data.</text>
</comment>
<dbReference type="AlphaFoldDB" id="A0AA38CVP4"/>
<dbReference type="EMBL" id="JAHRHJ020000008">
    <property type="protein sequence ID" value="KAH9303734.1"/>
    <property type="molecule type" value="Genomic_DNA"/>
</dbReference>
<reference evidence="1 2" key="1">
    <citation type="journal article" date="2021" name="Nat. Plants">
        <title>The Taxus genome provides insights into paclitaxel biosynthesis.</title>
        <authorList>
            <person name="Xiong X."/>
            <person name="Gou J."/>
            <person name="Liao Q."/>
            <person name="Li Y."/>
            <person name="Zhou Q."/>
            <person name="Bi G."/>
            <person name="Li C."/>
            <person name="Du R."/>
            <person name="Wang X."/>
            <person name="Sun T."/>
            <person name="Guo L."/>
            <person name="Liang H."/>
            <person name="Lu P."/>
            <person name="Wu Y."/>
            <person name="Zhang Z."/>
            <person name="Ro D.K."/>
            <person name="Shang Y."/>
            <person name="Huang S."/>
            <person name="Yan J."/>
        </authorList>
    </citation>
    <scope>NUCLEOTIDE SEQUENCE [LARGE SCALE GENOMIC DNA]</scope>
    <source>
        <strain evidence="1">Ta-2019</strain>
    </source>
</reference>
<accession>A0AA38CVP4</accession>
<evidence type="ECO:0000313" key="1">
    <source>
        <dbReference type="EMBL" id="KAH9303734.1"/>
    </source>
</evidence>
<sequence length="56" mass="6100">GQGEAISSWRLAPSEVPVEIWPGQMMGGEMLARCHTGAEEEEETSDIVIEDIQQGN</sequence>
<evidence type="ECO:0000313" key="2">
    <source>
        <dbReference type="Proteomes" id="UP000824469"/>
    </source>
</evidence>